<dbReference type="OrthoDB" id="7855749at2"/>
<keyword evidence="1" id="KW-0175">Coiled coil</keyword>
<protein>
    <submittedName>
        <fullName evidence="2">Uncharacterized protein</fullName>
    </submittedName>
</protein>
<dbReference type="RefSeq" id="WP_141134961.1">
    <property type="nucleotide sequence ID" value="NZ_FZOY01000012.1"/>
</dbReference>
<evidence type="ECO:0000313" key="2">
    <source>
        <dbReference type="EMBL" id="SNT36715.1"/>
    </source>
</evidence>
<evidence type="ECO:0000313" key="3">
    <source>
        <dbReference type="Proteomes" id="UP000198426"/>
    </source>
</evidence>
<feature type="coiled-coil region" evidence="1">
    <location>
        <begin position="172"/>
        <end position="206"/>
    </location>
</feature>
<keyword evidence="3" id="KW-1185">Reference proteome</keyword>
<reference evidence="2 3" key="1">
    <citation type="submission" date="2017-06" db="EMBL/GenBank/DDBJ databases">
        <authorList>
            <person name="Kim H.J."/>
            <person name="Triplett B.A."/>
        </authorList>
    </citation>
    <scope>NUCLEOTIDE SEQUENCE [LARGE SCALE GENOMIC DNA]</scope>
    <source>
        <strain evidence="2 3">DSM 29339</strain>
    </source>
</reference>
<sequence>MSNELAPSDPARFGLTTFSSLLPVREHIVGEDPGSFQGFHDGIMQSLAPVTPYESVIAENLVAIEWELIQHRRMRDAGLRKIIGDAICDAVVKKEKAAHDDALDEAWDSHVESGGTEDDWEAPFSFDRDDAAVKGRDLATRAISREDVEFAAACDEIDAMGIEVVELMGEAYRSSSVTVRKHEEKLQELERRRREVKRDFDALQKARPVEAEVIEL</sequence>
<name>A0A239M238_9RHOB</name>
<dbReference type="AlphaFoldDB" id="A0A239M238"/>
<organism evidence="2 3">
    <name type="scientific">Tropicimonas sediminicola</name>
    <dbReference type="NCBI Taxonomy" id="1031541"/>
    <lineage>
        <taxon>Bacteria</taxon>
        <taxon>Pseudomonadati</taxon>
        <taxon>Pseudomonadota</taxon>
        <taxon>Alphaproteobacteria</taxon>
        <taxon>Rhodobacterales</taxon>
        <taxon>Roseobacteraceae</taxon>
        <taxon>Tropicimonas</taxon>
    </lineage>
</organism>
<dbReference type="Proteomes" id="UP000198426">
    <property type="component" value="Unassembled WGS sequence"/>
</dbReference>
<dbReference type="EMBL" id="FZOY01000012">
    <property type="protein sequence ID" value="SNT36715.1"/>
    <property type="molecule type" value="Genomic_DNA"/>
</dbReference>
<gene>
    <name evidence="2" type="ORF">SAMN05421757_11235</name>
</gene>
<evidence type="ECO:0000256" key="1">
    <source>
        <dbReference type="SAM" id="Coils"/>
    </source>
</evidence>
<proteinExistence type="predicted"/>
<accession>A0A239M238</accession>